<dbReference type="AlphaFoldDB" id="A0A9X8MT96"/>
<sequence>MAAVTVGTGIRPESTTCCGRQLAPYDRFGKLVYFSKLRTDRWLCQFCHCFLRVAMSGFAPRGLLLVTEANTDACRRGHRAPAVPDFFVDPEANPA</sequence>
<proteinExistence type="predicted"/>
<evidence type="ECO:0000313" key="2">
    <source>
        <dbReference type="Proteomes" id="UP000184388"/>
    </source>
</evidence>
<gene>
    <name evidence="1" type="ORF">SAMN05216268_10662</name>
</gene>
<dbReference type="EMBL" id="FRBK01000006">
    <property type="protein sequence ID" value="SHL74795.1"/>
    <property type="molecule type" value="Genomic_DNA"/>
</dbReference>
<accession>A0A9X8MT96</accession>
<evidence type="ECO:0000313" key="1">
    <source>
        <dbReference type="EMBL" id="SHL74795.1"/>
    </source>
</evidence>
<organism evidence="1 2">
    <name type="scientific">Streptomyces yunnanensis</name>
    <dbReference type="NCBI Taxonomy" id="156453"/>
    <lineage>
        <taxon>Bacteria</taxon>
        <taxon>Bacillati</taxon>
        <taxon>Actinomycetota</taxon>
        <taxon>Actinomycetes</taxon>
        <taxon>Kitasatosporales</taxon>
        <taxon>Streptomycetaceae</taxon>
        <taxon>Streptomyces</taxon>
    </lineage>
</organism>
<protein>
    <submittedName>
        <fullName evidence="1">Uncharacterized protein</fullName>
    </submittedName>
</protein>
<name>A0A9X8MT96_9ACTN</name>
<dbReference type="Proteomes" id="UP000184388">
    <property type="component" value="Unassembled WGS sequence"/>
</dbReference>
<comment type="caution">
    <text evidence="1">The sequence shown here is derived from an EMBL/GenBank/DDBJ whole genome shotgun (WGS) entry which is preliminary data.</text>
</comment>
<dbReference type="RefSeq" id="WP_073444606.1">
    <property type="nucleotide sequence ID" value="NZ_FRBK01000006.1"/>
</dbReference>
<reference evidence="2" key="1">
    <citation type="submission" date="2016-11" db="EMBL/GenBank/DDBJ databases">
        <authorList>
            <person name="Jaros S."/>
            <person name="Januszkiewicz K."/>
            <person name="Wedrychowicz H."/>
        </authorList>
    </citation>
    <scope>NUCLEOTIDE SEQUENCE [LARGE SCALE GENOMIC DNA]</scope>
    <source>
        <strain evidence="2">CGMCC 4.3555</strain>
    </source>
</reference>